<dbReference type="InterPro" id="IPR011011">
    <property type="entry name" value="Znf_FYVE_PHD"/>
</dbReference>
<keyword evidence="4" id="KW-0862">Zinc</keyword>
<feature type="region of interest" description="Disordered" evidence="7">
    <location>
        <begin position="419"/>
        <end position="481"/>
    </location>
</feature>
<evidence type="ECO:0000256" key="4">
    <source>
        <dbReference type="ARBA" id="ARBA00022833"/>
    </source>
</evidence>
<feature type="region of interest" description="Disordered" evidence="7">
    <location>
        <begin position="528"/>
        <end position="567"/>
    </location>
</feature>
<dbReference type="InterPro" id="IPR019787">
    <property type="entry name" value="Znf_PHD-finger"/>
</dbReference>
<comment type="subcellular location">
    <subcellularLocation>
        <location evidence="1">Nucleus</location>
    </subcellularLocation>
</comment>
<dbReference type="GO" id="GO:0003682">
    <property type="term" value="F:chromatin binding"/>
    <property type="evidence" value="ECO:0007669"/>
    <property type="project" value="TreeGrafter"/>
</dbReference>
<evidence type="ECO:0000256" key="3">
    <source>
        <dbReference type="ARBA" id="ARBA00022771"/>
    </source>
</evidence>
<feature type="domain" description="PHD-type" evidence="8">
    <location>
        <begin position="76"/>
        <end position="131"/>
    </location>
</feature>
<dbReference type="PANTHER" id="PTHR12628:SF21">
    <property type="entry name" value="PHD-TYPE DOMAIN-CONTAINING PROTEIN"/>
    <property type="match status" value="1"/>
</dbReference>
<evidence type="ECO:0000256" key="1">
    <source>
        <dbReference type="ARBA" id="ARBA00004123"/>
    </source>
</evidence>
<dbReference type="Gene3D" id="3.90.980.20">
    <property type="match status" value="1"/>
</dbReference>
<comment type="caution">
    <text evidence="9">The sequence shown here is derived from an EMBL/GenBank/DDBJ whole genome shotgun (WGS) entry which is preliminary data.</text>
</comment>
<dbReference type="PANTHER" id="PTHR12628">
    <property type="entry name" value="POLYCOMB-LIKE TRANSCRIPTION FACTOR"/>
    <property type="match status" value="1"/>
</dbReference>
<dbReference type="PROSITE" id="PS50016">
    <property type="entry name" value="ZF_PHD_2"/>
    <property type="match status" value="1"/>
</dbReference>
<sequence length="638" mass="71850">MSKKKQENGTADPVPDSTTKPNFYTDDEVLMQRKDGNFYLGTLVRIDWSKEQALVKFGDDTESWSSFSQLTKLSAGVECVKCKESTVEPSNDILVCESCSRGYHQMCHTPPVTTAELKVGVKWECSSCQDESRKLLVSQRSVSVSPSLSSSPEQVVVPQPKIPENVATECQRKKLPYNINDLHWDMQRRVNSENKYCYCAKSGKWFLQMLQCGRCRQWFHARCIISLRMPLLFGDRFFVFVCSICNAGKEFLRRLEVKWLDLVHLAIFNLTLTKAVKYQDVDDDIVNFLNEHWENLQLPPKMRDTSLSDRRDHVLAMLNANRNRFRYSREMKKRTTMWGLKHRVPPPTPVFSLPPNKPLSDQILLDAWHNNARLQFLPSPSSVELPSKKYDLYPDWEKNAGNLPGLGLLHVGSRPLILPKGVPATGHNSPRESQDLPPTPPSSESNMEAPPNLQDTSGDESSSRGTLDSFIPPPMDFEGRNNPFMTSIPLTLTPIVRPAKRRLSEKDIRITSNGEIKRRRVRRGVKLAGRGGQTTDGLRRMKRPRSGPSTPTASPVKNGHPPSYKPEDLHNTVSSYFGAMNRIASGFHPLASYILGPPVTAEMATCESDAPTPNSLRASIAITSPPKFEAMDPTNTFI</sequence>
<evidence type="ECO:0000256" key="6">
    <source>
        <dbReference type="PROSITE-ProRule" id="PRU00146"/>
    </source>
</evidence>
<dbReference type="SUPFAM" id="SSF57903">
    <property type="entry name" value="FYVE/PHD zinc finger"/>
    <property type="match status" value="2"/>
</dbReference>
<dbReference type="GO" id="GO:0005634">
    <property type="term" value="C:nucleus"/>
    <property type="evidence" value="ECO:0007669"/>
    <property type="project" value="UniProtKB-SubCell"/>
</dbReference>
<reference evidence="9" key="1">
    <citation type="journal article" date="2021" name="Mol. Ecol. Resour.">
        <title>Apolygus lucorum genome provides insights into omnivorousness and mesophyll feeding.</title>
        <authorList>
            <person name="Liu Y."/>
            <person name="Liu H."/>
            <person name="Wang H."/>
            <person name="Huang T."/>
            <person name="Liu B."/>
            <person name="Yang B."/>
            <person name="Yin L."/>
            <person name="Li B."/>
            <person name="Zhang Y."/>
            <person name="Zhang S."/>
            <person name="Jiang F."/>
            <person name="Zhang X."/>
            <person name="Ren Y."/>
            <person name="Wang B."/>
            <person name="Wang S."/>
            <person name="Lu Y."/>
            <person name="Wu K."/>
            <person name="Fan W."/>
            <person name="Wang G."/>
        </authorList>
    </citation>
    <scope>NUCLEOTIDE SEQUENCE</scope>
    <source>
        <strain evidence="9">12Hb</strain>
    </source>
</reference>
<evidence type="ECO:0000256" key="7">
    <source>
        <dbReference type="SAM" id="MobiDB-lite"/>
    </source>
</evidence>
<gene>
    <name evidence="9" type="ORF">GE061_018887</name>
</gene>
<feature type="region of interest" description="Disordered" evidence="7">
    <location>
        <begin position="1"/>
        <end position="23"/>
    </location>
</feature>
<evidence type="ECO:0000259" key="8">
    <source>
        <dbReference type="PROSITE" id="PS50016"/>
    </source>
</evidence>
<evidence type="ECO:0000313" key="10">
    <source>
        <dbReference type="Proteomes" id="UP000466442"/>
    </source>
</evidence>
<dbReference type="GO" id="GO:0045814">
    <property type="term" value="P:negative regulation of gene expression, epigenetic"/>
    <property type="evidence" value="ECO:0007669"/>
    <property type="project" value="TreeGrafter"/>
</dbReference>
<dbReference type="AlphaFoldDB" id="A0A8S9X9I1"/>
<dbReference type="InterPro" id="IPR001965">
    <property type="entry name" value="Znf_PHD"/>
</dbReference>
<dbReference type="GO" id="GO:0008270">
    <property type="term" value="F:zinc ion binding"/>
    <property type="evidence" value="ECO:0007669"/>
    <property type="project" value="UniProtKB-KW"/>
</dbReference>
<organism evidence="9 10">
    <name type="scientific">Apolygus lucorum</name>
    <name type="common">Small green plant bug</name>
    <name type="synonym">Lygocoris lucorum</name>
    <dbReference type="NCBI Taxonomy" id="248454"/>
    <lineage>
        <taxon>Eukaryota</taxon>
        <taxon>Metazoa</taxon>
        <taxon>Ecdysozoa</taxon>
        <taxon>Arthropoda</taxon>
        <taxon>Hexapoda</taxon>
        <taxon>Insecta</taxon>
        <taxon>Pterygota</taxon>
        <taxon>Neoptera</taxon>
        <taxon>Paraneoptera</taxon>
        <taxon>Hemiptera</taxon>
        <taxon>Heteroptera</taxon>
        <taxon>Panheteroptera</taxon>
        <taxon>Cimicomorpha</taxon>
        <taxon>Miridae</taxon>
        <taxon>Mirini</taxon>
        <taxon>Apolygus</taxon>
    </lineage>
</organism>
<dbReference type="Proteomes" id="UP000466442">
    <property type="component" value="Linkage Group LG9"/>
</dbReference>
<name>A0A8S9X9I1_APOLU</name>
<keyword evidence="2" id="KW-0479">Metal-binding</keyword>
<keyword evidence="3 6" id="KW-0863">Zinc-finger</keyword>
<evidence type="ECO:0000256" key="2">
    <source>
        <dbReference type="ARBA" id="ARBA00022723"/>
    </source>
</evidence>
<dbReference type="Gene3D" id="3.30.40.10">
    <property type="entry name" value="Zinc/RING finger domain, C3HC4 (zinc finger)"/>
    <property type="match status" value="1"/>
</dbReference>
<dbReference type="GO" id="GO:0003677">
    <property type="term" value="F:DNA binding"/>
    <property type="evidence" value="ECO:0007669"/>
    <property type="project" value="TreeGrafter"/>
</dbReference>
<dbReference type="InterPro" id="IPR019786">
    <property type="entry name" value="Zinc_finger_PHD-type_CS"/>
</dbReference>
<keyword evidence="5" id="KW-0539">Nucleus</keyword>
<protein>
    <recommendedName>
        <fullName evidence="8">PHD-type domain-containing protein</fullName>
    </recommendedName>
</protein>
<keyword evidence="10" id="KW-1185">Reference proteome</keyword>
<dbReference type="Pfam" id="PF00628">
    <property type="entry name" value="PHD"/>
    <property type="match status" value="1"/>
</dbReference>
<dbReference type="EMBL" id="WIXP02000009">
    <property type="protein sequence ID" value="KAF6204726.1"/>
    <property type="molecule type" value="Genomic_DNA"/>
</dbReference>
<dbReference type="OrthoDB" id="10033786at2759"/>
<feature type="compositionally biased region" description="Polar residues" evidence="7">
    <location>
        <begin position="453"/>
        <end position="466"/>
    </location>
</feature>
<evidence type="ECO:0000313" key="9">
    <source>
        <dbReference type="EMBL" id="KAF6204726.1"/>
    </source>
</evidence>
<dbReference type="Gene3D" id="2.30.30.140">
    <property type="match status" value="1"/>
</dbReference>
<dbReference type="SMART" id="SM00249">
    <property type="entry name" value="PHD"/>
    <property type="match status" value="2"/>
</dbReference>
<dbReference type="InterPro" id="IPR013083">
    <property type="entry name" value="Znf_RING/FYVE/PHD"/>
</dbReference>
<evidence type="ECO:0000256" key="5">
    <source>
        <dbReference type="ARBA" id="ARBA00023242"/>
    </source>
</evidence>
<dbReference type="PROSITE" id="PS01359">
    <property type="entry name" value="ZF_PHD_1"/>
    <property type="match status" value="2"/>
</dbReference>
<accession>A0A8S9X9I1</accession>
<proteinExistence type="predicted"/>